<feature type="compositionally biased region" description="Polar residues" evidence="1">
    <location>
        <begin position="330"/>
        <end position="345"/>
    </location>
</feature>
<keyword evidence="2" id="KW-0732">Signal</keyword>
<feature type="signal peptide" evidence="2">
    <location>
        <begin position="1"/>
        <end position="30"/>
    </location>
</feature>
<feature type="compositionally biased region" description="Basic residues" evidence="1">
    <location>
        <begin position="112"/>
        <end position="128"/>
    </location>
</feature>
<feature type="compositionally biased region" description="Low complexity" evidence="1">
    <location>
        <begin position="411"/>
        <end position="420"/>
    </location>
</feature>
<reference evidence="3 4" key="1">
    <citation type="submission" date="2019-08" db="EMBL/GenBank/DDBJ databases">
        <authorList>
            <person name="Alioto T."/>
            <person name="Alioto T."/>
            <person name="Gomez Garrido J."/>
        </authorList>
    </citation>
    <scope>NUCLEOTIDE SEQUENCE [LARGE SCALE GENOMIC DNA]</scope>
</reference>
<dbReference type="Proteomes" id="UP000325440">
    <property type="component" value="Unassembled WGS sequence"/>
</dbReference>
<feature type="region of interest" description="Disordered" evidence="1">
    <location>
        <begin position="106"/>
        <end position="134"/>
    </location>
</feature>
<evidence type="ECO:0000256" key="1">
    <source>
        <dbReference type="SAM" id="MobiDB-lite"/>
    </source>
</evidence>
<protein>
    <submittedName>
        <fullName evidence="3">Uncharacterized protein</fullName>
    </submittedName>
</protein>
<keyword evidence="4" id="KW-1185">Reference proteome</keyword>
<evidence type="ECO:0000313" key="3">
    <source>
        <dbReference type="EMBL" id="VVC36397.1"/>
    </source>
</evidence>
<feature type="region of interest" description="Disordered" evidence="1">
    <location>
        <begin position="411"/>
        <end position="450"/>
    </location>
</feature>
<feature type="chain" id="PRO_5022878214" evidence="2">
    <location>
        <begin position="31"/>
        <end position="474"/>
    </location>
</feature>
<evidence type="ECO:0000256" key="2">
    <source>
        <dbReference type="SAM" id="SignalP"/>
    </source>
</evidence>
<name>A0A5E4MYD7_9HEMI</name>
<dbReference type="AlphaFoldDB" id="A0A5E4MYD7"/>
<proteinExistence type="predicted"/>
<accession>A0A5E4MYD7</accession>
<dbReference type="OrthoDB" id="6618556at2759"/>
<dbReference type="EMBL" id="CABPRJ010001433">
    <property type="protein sequence ID" value="VVC36397.1"/>
    <property type="molecule type" value="Genomic_DNA"/>
</dbReference>
<evidence type="ECO:0000313" key="4">
    <source>
        <dbReference type="Proteomes" id="UP000325440"/>
    </source>
</evidence>
<gene>
    <name evidence="3" type="ORF">CINCED_3A004764</name>
</gene>
<feature type="region of interest" description="Disordered" evidence="1">
    <location>
        <begin position="322"/>
        <end position="369"/>
    </location>
</feature>
<sequence length="474" mass="52181">MAASICPEPLNIMLTKKMFVLISMLAIAHCTELQSIRSGDRENNSIEPSGQLTATAAASENTAAVGLPVETTTAGRSARQFYPAAAFGYMQTSPYANRRAYKVAAGQLNNKRPLRKKSGRRPRPKRRPAAGMSQARYRRLPMQQMRPQHVNYVDPAAAAVDYYDDGGAGLESVPQPVPFDFGPEREFNRETAAAYAVYGTNSMGPISPLAVAVQSMSGRSRKRPAASVTGYGHDGDVPLQAIVHVPVRVARPAVQPTPTAAAFVATTAENVIPTADLHQMEDKLRRLVHEAMDEHFAARHQELYSDGFDKLQHPVYSAKYKKRGGGLTADNENGNGPHRTTTDATVKSAAKNKDTSHQSSSDADADGSDDRLTLAEISAYMGAKPAETVLSAGGHRYVLSDALQHSYRLQHQQHQQLQQRMYDDGDDRDDHLHHQQQQRTYGDGDGHHHEPQYLRYVSPLEALYELPSARWAYR</sequence>
<organism evidence="3 4">
    <name type="scientific">Cinara cedri</name>
    <dbReference type="NCBI Taxonomy" id="506608"/>
    <lineage>
        <taxon>Eukaryota</taxon>
        <taxon>Metazoa</taxon>
        <taxon>Ecdysozoa</taxon>
        <taxon>Arthropoda</taxon>
        <taxon>Hexapoda</taxon>
        <taxon>Insecta</taxon>
        <taxon>Pterygota</taxon>
        <taxon>Neoptera</taxon>
        <taxon>Paraneoptera</taxon>
        <taxon>Hemiptera</taxon>
        <taxon>Sternorrhyncha</taxon>
        <taxon>Aphidomorpha</taxon>
        <taxon>Aphidoidea</taxon>
        <taxon>Aphididae</taxon>
        <taxon>Lachninae</taxon>
        <taxon>Cinara</taxon>
    </lineage>
</organism>